<dbReference type="PANTHER" id="PTHR11712:SF336">
    <property type="entry name" value="3-OXOACYL-[ACYL-CARRIER-PROTEIN] SYNTHASE, MITOCHONDRIAL"/>
    <property type="match status" value="1"/>
</dbReference>
<dbReference type="Pfam" id="PF00109">
    <property type="entry name" value="ketoacyl-synt"/>
    <property type="match status" value="1"/>
</dbReference>
<keyword evidence="2 3" id="KW-0808">Transferase</keyword>
<dbReference type="SUPFAM" id="SSF53901">
    <property type="entry name" value="Thiolase-like"/>
    <property type="match status" value="2"/>
</dbReference>
<dbReference type="InterPro" id="IPR020841">
    <property type="entry name" value="PKS_Beta-ketoAc_synthase_dom"/>
</dbReference>
<feature type="domain" description="Ketosynthase family 3 (KS3)" evidence="4">
    <location>
        <begin position="3"/>
        <end position="423"/>
    </location>
</feature>
<protein>
    <submittedName>
        <fullName evidence="5">Beta-ketoacyl-[acyl-carrier-protein] synthase family protein</fullName>
    </submittedName>
</protein>
<evidence type="ECO:0000313" key="6">
    <source>
        <dbReference type="Proteomes" id="UP000309215"/>
    </source>
</evidence>
<comment type="caution">
    <text evidence="5">The sequence shown here is derived from an EMBL/GenBank/DDBJ whole genome shotgun (WGS) entry which is preliminary data.</text>
</comment>
<evidence type="ECO:0000256" key="1">
    <source>
        <dbReference type="ARBA" id="ARBA00008467"/>
    </source>
</evidence>
<dbReference type="Gene3D" id="3.40.47.10">
    <property type="match status" value="1"/>
</dbReference>
<evidence type="ECO:0000313" key="5">
    <source>
        <dbReference type="EMBL" id="TKD07549.1"/>
    </source>
</evidence>
<reference evidence="5 6" key="1">
    <citation type="submission" date="2019-04" db="EMBL/GenBank/DDBJ databases">
        <authorList>
            <person name="Li Y."/>
            <person name="Wang J."/>
        </authorList>
    </citation>
    <scope>NUCLEOTIDE SEQUENCE [LARGE SCALE GENOMIC DNA]</scope>
    <source>
        <strain evidence="5 6">DSM 14668</strain>
    </source>
</reference>
<comment type="similarity">
    <text evidence="1 3">Belongs to the thiolase-like superfamily. Beta-ketoacyl-ACP synthases family.</text>
</comment>
<dbReference type="PANTHER" id="PTHR11712">
    <property type="entry name" value="POLYKETIDE SYNTHASE-RELATED"/>
    <property type="match status" value="1"/>
</dbReference>
<dbReference type="GO" id="GO:0006633">
    <property type="term" value="P:fatty acid biosynthetic process"/>
    <property type="evidence" value="ECO:0007669"/>
    <property type="project" value="TreeGrafter"/>
</dbReference>
<evidence type="ECO:0000259" key="4">
    <source>
        <dbReference type="PROSITE" id="PS52004"/>
    </source>
</evidence>
<dbReference type="EMBL" id="SSMQ01000016">
    <property type="protein sequence ID" value="TKD07549.1"/>
    <property type="molecule type" value="Genomic_DNA"/>
</dbReference>
<dbReference type="Proteomes" id="UP000309215">
    <property type="component" value="Unassembled WGS sequence"/>
</dbReference>
<dbReference type="SMART" id="SM00825">
    <property type="entry name" value="PKS_KS"/>
    <property type="match status" value="1"/>
</dbReference>
<dbReference type="GO" id="GO:0004315">
    <property type="term" value="F:3-oxoacyl-[acyl-carrier-protein] synthase activity"/>
    <property type="evidence" value="ECO:0007669"/>
    <property type="project" value="TreeGrafter"/>
</dbReference>
<dbReference type="RefSeq" id="WP_136930145.1">
    <property type="nucleotide sequence ID" value="NZ_SSMQ01000016.1"/>
</dbReference>
<dbReference type="Pfam" id="PF02801">
    <property type="entry name" value="Ketoacyl-synt_C"/>
    <property type="match status" value="1"/>
</dbReference>
<proteinExistence type="inferred from homology"/>
<evidence type="ECO:0000256" key="2">
    <source>
        <dbReference type="ARBA" id="ARBA00022679"/>
    </source>
</evidence>
<name>A0A4U1JCD0_9BACT</name>
<dbReference type="CDD" id="cd00834">
    <property type="entry name" value="KAS_I_II"/>
    <property type="match status" value="1"/>
</dbReference>
<accession>A0A4U1JCD0</accession>
<dbReference type="InterPro" id="IPR000794">
    <property type="entry name" value="Beta-ketoacyl_synthase"/>
</dbReference>
<gene>
    <name evidence="5" type="ORF">E8A74_17420</name>
</gene>
<sequence length="425" mass="44203">MGRRRAVITGVGAVSAFGVGYDALANGLAAGRSAIGPIRNFDARTFPTRVAGEVPIEKTSASLLEKHRGVLLHIGEAAAWEHSGLLRDRKVCFGLIAAAEAWRHARCGTAERRAALSIGLGLEQAFLEDFADQLDGDEIRIGAGDLAGPEGVRFRSRVDLTAEKIRGVLGLSGRVAVHVSACAAGGTAVAHAASLIERGAADVVLCGAADSMVNPLGIGGMSRLGAPSPRAEPSACRPFDRRRDGLVVGEGAAMFVVEEEGRARTRGADLLAVLAGSATTQDAYRATAPRPDGSRALAAMERAVRRANLAPSDIGYVNAHGTGTPLNDMAEAKAIRALFGDVPTSSIKGAVGHLMAAAGAIELAACLLPFTRDLLPGTAHFEEPDPECPIHVIGPRPLQRRVEYVLSNSFGFGGQNVSVVLGRPR</sequence>
<dbReference type="InterPro" id="IPR014030">
    <property type="entry name" value="Ketoacyl_synth_N"/>
</dbReference>
<dbReference type="AlphaFoldDB" id="A0A4U1JCD0"/>
<dbReference type="OrthoDB" id="9808669at2"/>
<keyword evidence="6" id="KW-1185">Reference proteome</keyword>
<dbReference type="InterPro" id="IPR016039">
    <property type="entry name" value="Thiolase-like"/>
</dbReference>
<organism evidence="5 6">
    <name type="scientific">Polyangium fumosum</name>
    <dbReference type="NCBI Taxonomy" id="889272"/>
    <lineage>
        <taxon>Bacteria</taxon>
        <taxon>Pseudomonadati</taxon>
        <taxon>Myxococcota</taxon>
        <taxon>Polyangia</taxon>
        <taxon>Polyangiales</taxon>
        <taxon>Polyangiaceae</taxon>
        <taxon>Polyangium</taxon>
    </lineage>
</organism>
<dbReference type="InterPro" id="IPR014031">
    <property type="entry name" value="Ketoacyl_synth_C"/>
</dbReference>
<dbReference type="PROSITE" id="PS52004">
    <property type="entry name" value="KS3_2"/>
    <property type="match status" value="1"/>
</dbReference>
<evidence type="ECO:0000256" key="3">
    <source>
        <dbReference type="RuleBase" id="RU003694"/>
    </source>
</evidence>